<sequence>TRERAAMTSLTDSISTTSTSPISDFSFLPAAYTFKTLNSDSFVSHSGQAAERLSNRFDPLRPRFQAGQFAALATRGLTLVTEADLKRQVRSDQASSKPRHRDPPVTSSPCPHAAFLTAPPVLSIENLITFLGHDRLGELATQGCRRDVHGPSDLTELWSVAGVNHGRLVGTRAVPGTEDALAPPPGPAHATPRALVLSPVLYLSSALDSRRLKWLGLSTQPTAANHIAHGCEVVYSARPPVFTTPCPDPESEPGALEGNRSQGSQSL</sequence>
<feature type="region of interest" description="Disordered" evidence="1">
    <location>
        <begin position="244"/>
        <end position="267"/>
    </location>
</feature>
<keyword evidence="3" id="KW-1185">Reference proteome</keyword>
<gene>
    <name evidence="2" type="ORF">BaRGS_00032475</name>
</gene>
<accession>A0ABD0JPA0</accession>
<feature type="non-terminal residue" evidence="2">
    <location>
        <position position="267"/>
    </location>
</feature>
<reference evidence="2 3" key="1">
    <citation type="journal article" date="2023" name="Sci. Data">
        <title>Genome assembly of the Korean intertidal mud-creeper Batillaria attramentaria.</title>
        <authorList>
            <person name="Patra A.K."/>
            <person name="Ho P.T."/>
            <person name="Jun S."/>
            <person name="Lee S.J."/>
            <person name="Kim Y."/>
            <person name="Won Y.J."/>
        </authorList>
    </citation>
    <scope>NUCLEOTIDE SEQUENCE [LARGE SCALE GENOMIC DNA]</scope>
    <source>
        <strain evidence="2">Wonlab-2016</strain>
    </source>
</reference>
<comment type="caution">
    <text evidence="2">The sequence shown here is derived from an EMBL/GenBank/DDBJ whole genome shotgun (WGS) entry which is preliminary data.</text>
</comment>
<protein>
    <submittedName>
        <fullName evidence="2">Uncharacterized protein</fullName>
    </submittedName>
</protein>
<evidence type="ECO:0000313" key="3">
    <source>
        <dbReference type="Proteomes" id="UP001519460"/>
    </source>
</evidence>
<name>A0ABD0JPA0_9CAEN</name>
<dbReference type="EMBL" id="JACVVK020000380">
    <property type="protein sequence ID" value="KAK7476282.1"/>
    <property type="molecule type" value="Genomic_DNA"/>
</dbReference>
<proteinExistence type="predicted"/>
<organism evidence="2 3">
    <name type="scientific">Batillaria attramentaria</name>
    <dbReference type="NCBI Taxonomy" id="370345"/>
    <lineage>
        <taxon>Eukaryota</taxon>
        <taxon>Metazoa</taxon>
        <taxon>Spiralia</taxon>
        <taxon>Lophotrochozoa</taxon>
        <taxon>Mollusca</taxon>
        <taxon>Gastropoda</taxon>
        <taxon>Caenogastropoda</taxon>
        <taxon>Sorbeoconcha</taxon>
        <taxon>Cerithioidea</taxon>
        <taxon>Batillariidae</taxon>
        <taxon>Batillaria</taxon>
    </lineage>
</organism>
<evidence type="ECO:0000256" key="1">
    <source>
        <dbReference type="SAM" id="MobiDB-lite"/>
    </source>
</evidence>
<dbReference type="Proteomes" id="UP001519460">
    <property type="component" value="Unassembled WGS sequence"/>
</dbReference>
<dbReference type="AlphaFoldDB" id="A0ABD0JPA0"/>
<feature type="non-terminal residue" evidence="2">
    <location>
        <position position="1"/>
    </location>
</feature>
<feature type="region of interest" description="Disordered" evidence="1">
    <location>
        <begin position="87"/>
        <end position="111"/>
    </location>
</feature>
<evidence type="ECO:0000313" key="2">
    <source>
        <dbReference type="EMBL" id="KAK7476282.1"/>
    </source>
</evidence>